<dbReference type="SUPFAM" id="SSF52279">
    <property type="entry name" value="Beta-D-glucan exohydrolase, C-terminal domain"/>
    <property type="match status" value="1"/>
</dbReference>
<keyword evidence="3" id="KW-0326">Glycosidase</keyword>
<name>A0AAN8J6C6_PATCE</name>
<dbReference type="GO" id="GO:0045493">
    <property type="term" value="P:xylan catabolic process"/>
    <property type="evidence" value="ECO:0007669"/>
    <property type="project" value="InterPro"/>
</dbReference>
<dbReference type="InterPro" id="IPR036881">
    <property type="entry name" value="Glyco_hydro_3_C_sf"/>
</dbReference>
<feature type="domain" description="Fibronectin type III-like" evidence="5">
    <location>
        <begin position="646"/>
        <end position="716"/>
    </location>
</feature>
<dbReference type="Pfam" id="PF00933">
    <property type="entry name" value="Glyco_hydro_3"/>
    <property type="match status" value="1"/>
</dbReference>
<dbReference type="Pfam" id="PF01915">
    <property type="entry name" value="Glyco_hydro_3_C"/>
    <property type="match status" value="1"/>
</dbReference>
<dbReference type="AlphaFoldDB" id="A0AAN8J6C6"/>
<comment type="caution">
    <text evidence="6">The sequence shown here is derived from an EMBL/GenBank/DDBJ whole genome shotgun (WGS) entry which is preliminary data.</text>
</comment>
<dbReference type="GO" id="GO:0031222">
    <property type="term" value="P:arabinan catabolic process"/>
    <property type="evidence" value="ECO:0007669"/>
    <property type="project" value="TreeGrafter"/>
</dbReference>
<dbReference type="EMBL" id="JAZGQO010000014">
    <property type="protein sequence ID" value="KAK6170692.1"/>
    <property type="molecule type" value="Genomic_DNA"/>
</dbReference>
<evidence type="ECO:0000256" key="1">
    <source>
        <dbReference type="ARBA" id="ARBA00022729"/>
    </source>
</evidence>
<dbReference type="InterPro" id="IPR017853">
    <property type="entry name" value="GH"/>
</dbReference>
<dbReference type="InterPro" id="IPR044993">
    <property type="entry name" value="BXL"/>
</dbReference>
<proteinExistence type="predicted"/>
<sequence length="743" mass="82308">MEQKLLTLLSIVSIVLHDGSYADFPFNNPSLPWDQRVDDLVGRLTLDEIKLQMSKGGAGPIAGPAPAIPRLGIGPYSWNTECLRGDVSSGNATAFPQAIGLAASFSPDLIYRVAEATSIEVRAKYNDYNRRKIYGDHKGVSCFSPVINIVRDPRWGRTQETYGEDPYLSGVLASHFVKGLQGNNTRYIRANAGCKHFDVHGGPENIPVSRFSFNAQVSDRDWRTTFLPQFKACVKAGTYNLMCSYNRINGVPSCANKKLLTDILRNEWNFTGYIISDQEAIENIIKTHHYFNNSVDTVAACVNAGCNLELSSNEVDPVYFAMEEAIQQGKLTEDMVRSRVKPLFYTRMRLGEFDPPSMNPYTKLDLSVVQSKAHQALALEAALKSFVLLKNDGQFLPRKSFNSVAVVGPMANNIQQLFGDYSPDVNPALTKTPLQAFQQVTPNLQYGAGCQDNRCKQYSSTEIQQAVKGVEEVYVFLGTGQEIESEGNDRPNLELPGMQKQLLLDTIYYANGTPVVVVLFNAGPLNISFIDKITQVPAIIACFFPAQATGDALIDILLNRNGAVPSARLPITWPMTIDQVPPITNYTMVGRTYRYFNGVPLYPFGYGLSYTRFDYSNLKIPTSIMAGMDLTGSVDISNIGGMAAEEVYQIYIRWMQPSVTVPHIQLADFNRVAIGVGQTVTVNFTVKAESMAVWIDANRGWVIEQGYMSLYAGGIQPFQKGANGYQELVATFLIKQSRFIGKY</sequence>
<dbReference type="InterPro" id="IPR036962">
    <property type="entry name" value="Glyco_hydro_3_N_sf"/>
</dbReference>
<keyword evidence="1 4" id="KW-0732">Signal</keyword>
<evidence type="ECO:0000256" key="4">
    <source>
        <dbReference type="SAM" id="SignalP"/>
    </source>
</evidence>
<dbReference type="GO" id="GO:0009044">
    <property type="term" value="F:xylan 1,4-beta-xylosidase activity"/>
    <property type="evidence" value="ECO:0007669"/>
    <property type="project" value="InterPro"/>
</dbReference>
<evidence type="ECO:0000256" key="2">
    <source>
        <dbReference type="ARBA" id="ARBA00022801"/>
    </source>
</evidence>
<reference evidence="6 7" key="1">
    <citation type="submission" date="2024-01" db="EMBL/GenBank/DDBJ databases">
        <title>The genome of the rayed Mediterranean limpet Patella caerulea (Linnaeus, 1758).</title>
        <authorList>
            <person name="Anh-Thu Weber A."/>
            <person name="Halstead-Nussloch G."/>
        </authorList>
    </citation>
    <scope>NUCLEOTIDE SEQUENCE [LARGE SCALE GENOMIC DNA]</scope>
    <source>
        <strain evidence="6">AATW-2023a</strain>
        <tissue evidence="6">Whole specimen</tissue>
    </source>
</reference>
<dbReference type="PANTHER" id="PTHR42721:SF42">
    <property type="entry name" value="FIBRONECTIN TYPE III-LIKE DOMAIN-CONTAINING PROTEIN"/>
    <property type="match status" value="1"/>
</dbReference>
<protein>
    <recommendedName>
        <fullName evidence="5">Fibronectin type III-like domain-containing protein</fullName>
    </recommendedName>
</protein>
<evidence type="ECO:0000313" key="6">
    <source>
        <dbReference type="EMBL" id="KAK6170692.1"/>
    </source>
</evidence>
<organism evidence="6 7">
    <name type="scientific">Patella caerulea</name>
    <name type="common">Rayed Mediterranean limpet</name>
    <dbReference type="NCBI Taxonomy" id="87958"/>
    <lineage>
        <taxon>Eukaryota</taxon>
        <taxon>Metazoa</taxon>
        <taxon>Spiralia</taxon>
        <taxon>Lophotrochozoa</taxon>
        <taxon>Mollusca</taxon>
        <taxon>Gastropoda</taxon>
        <taxon>Patellogastropoda</taxon>
        <taxon>Patelloidea</taxon>
        <taxon>Patellidae</taxon>
        <taxon>Patella</taxon>
    </lineage>
</organism>
<dbReference type="SMART" id="SM01217">
    <property type="entry name" value="Fn3_like"/>
    <property type="match status" value="1"/>
</dbReference>
<evidence type="ECO:0000313" key="7">
    <source>
        <dbReference type="Proteomes" id="UP001347796"/>
    </source>
</evidence>
<gene>
    <name evidence="6" type="ORF">SNE40_019019</name>
</gene>
<dbReference type="InterPro" id="IPR001764">
    <property type="entry name" value="Glyco_hydro_3_N"/>
</dbReference>
<evidence type="ECO:0000259" key="5">
    <source>
        <dbReference type="SMART" id="SM01217"/>
    </source>
</evidence>
<dbReference type="Pfam" id="PF14310">
    <property type="entry name" value="Fn3-like"/>
    <property type="match status" value="1"/>
</dbReference>
<dbReference type="InterPro" id="IPR026891">
    <property type="entry name" value="Fn3-like"/>
</dbReference>
<dbReference type="Proteomes" id="UP001347796">
    <property type="component" value="Unassembled WGS sequence"/>
</dbReference>
<feature type="chain" id="PRO_5042923237" description="Fibronectin type III-like domain-containing protein" evidence="4">
    <location>
        <begin position="23"/>
        <end position="743"/>
    </location>
</feature>
<dbReference type="GO" id="GO:0046556">
    <property type="term" value="F:alpha-L-arabinofuranosidase activity"/>
    <property type="evidence" value="ECO:0007669"/>
    <property type="project" value="TreeGrafter"/>
</dbReference>
<accession>A0AAN8J6C6</accession>
<dbReference type="Gene3D" id="3.20.20.300">
    <property type="entry name" value="Glycoside hydrolase, family 3, N-terminal domain"/>
    <property type="match status" value="1"/>
</dbReference>
<dbReference type="PRINTS" id="PR00133">
    <property type="entry name" value="GLHYDRLASE3"/>
</dbReference>
<dbReference type="PANTHER" id="PTHR42721">
    <property type="entry name" value="SUGAR HYDROLASE-RELATED"/>
    <property type="match status" value="1"/>
</dbReference>
<evidence type="ECO:0000256" key="3">
    <source>
        <dbReference type="ARBA" id="ARBA00023295"/>
    </source>
</evidence>
<keyword evidence="7" id="KW-1185">Reference proteome</keyword>
<dbReference type="Gene3D" id="3.40.50.1700">
    <property type="entry name" value="Glycoside hydrolase family 3 C-terminal domain"/>
    <property type="match status" value="1"/>
</dbReference>
<dbReference type="Gene3D" id="2.60.40.10">
    <property type="entry name" value="Immunoglobulins"/>
    <property type="match status" value="1"/>
</dbReference>
<dbReference type="InterPro" id="IPR013783">
    <property type="entry name" value="Ig-like_fold"/>
</dbReference>
<dbReference type="SUPFAM" id="SSF51445">
    <property type="entry name" value="(Trans)glycosidases"/>
    <property type="match status" value="1"/>
</dbReference>
<keyword evidence="2" id="KW-0378">Hydrolase</keyword>
<dbReference type="InterPro" id="IPR002772">
    <property type="entry name" value="Glyco_hydro_3_C"/>
</dbReference>
<feature type="signal peptide" evidence="4">
    <location>
        <begin position="1"/>
        <end position="22"/>
    </location>
</feature>